<protein>
    <recommendedName>
        <fullName evidence="4">Lipoprotein</fullName>
    </recommendedName>
</protein>
<gene>
    <name evidence="2" type="ORF">UO65_2205</name>
</gene>
<dbReference type="InterPro" id="IPR044058">
    <property type="entry name" value="Lipoprotein_23"/>
</dbReference>
<evidence type="ECO:0000313" key="2">
    <source>
        <dbReference type="EMBL" id="EWC62458.1"/>
    </source>
</evidence>
<dbReference type="Proteomes" id="UP000019277">
    <property type="component" value="Unassembled WGS sequence"/>
</dbReference>
<dbReference type="AlphaFoldDB" id="W7IPY8"/>
<dbReference type="PROSITE" id="PS51257">
    <property type="entry name" value="PROKAR_LIPOPROTEIN"/>
    <property type="match status" value="1"/>
</dbReference>
<feature type="chain" id="PRO_5039439360" description="Lipoprotein" evidence="1">
    <location>
        <begin position="19"/>
        <end position="197"/>
    </location>
</feature>
<keyword evidence="1" id="KW-0732">Signal</keyword>
<sequence>MRVLLVGAVVLVSVAGCAGGGSAEREPAAAPPATSAPAADVWLDRVEPADAVSRVGVPGTCPLPFAFDVAAGWTAAAGDGESRDGLAADCAVSSDTGRLRVWVGGEPGSTPRGALERFIQGEGTIAEPTYRESTVGRGTGVELTFARPDGGAPGRAFAVATPLRTLVVSVETGSAAAYERALPGYLLAKQSLTPVER</sequence>
<dbReference type="RefSeq" id="WP_035281320.1">
    <property type="nucleotide sequence ID" value="NZ_AYXG01000078.1"/>
</dbReference>
<dbReference type="EMBL" id="AYXG01000078">
    <property type="protein sequence ID" value="EWC62458.1"/>
    <property type="molecule type" value="Genomic_DNA"/>
</dbReference>
<accession>W7IPY8</accession>
<dbReference type="Pfam" id="PF18966">
    <property type="entry name" value="Lipoprotein_23"/>
    <property type="match status" value="1"/>
</dbReference>
<keyword evidence="3" id="KW-1185">Reference proteome</keyword>
<dbReference type="STRING" id="909613.UO65_2205"/>
<evidence type="ECO:0008006" key="4">
    <source>
        <dbReference type="Google" id="ProtNLM"/>
    </source>
</evidence>
<dbReference type="OrthoDB" id="3695526at2"/>
<reference evidence="2 3" key="1">
    <citation type="journal article" date="2014" name="Genome Announc.">
        <title>Draft Genome Sequence of the Antitrypanosomally Active Sponge-Associated Bacterium Actinokineospora sp. Strain EG49.</title>
        <authorList>
            <person name="Harjes J."/>
            <person name="Ryu T."/>
            <person name="Abdelmohsen U.R."/>
            <person name="Moitinho-Silva L."/>
            <person name="Horn H."/>
            <person name="Ravasi T."/>
            <person name="Hentschel U."/>
        </authorList>
    </citation>
    <scope>NUCLEOTIDE SEQUENCE [LARGE SCALE GENOMIC DNA]</scope>
    <source>
        <strain evidence="2 3">EG49</strain>
    </source>
</reference>
<organism evidence="2 3">
    <name type="scientific">Actinokineospora spheciospongiae</name>
    <dbReference type="NCBI Taxonomy" id="909613"/>
    <lineage>
        <taxon>Bacteria</taxon>
        <taxon>Bacillati</taxon>
        <taxon>Actinomycetota</taxon>
        <taxon>Actinomycetes</taxon>
        <taxon>Pseudonocardiales</taxon>
        <taxon>Pseudonocardiaceae</taxon>
        <taxon>Actinokineospora</taxon>
    </lineage>
</organism>
<evidence type="ECO:0000256" key="1">
    <source>
        <dbReference type="SAM" id="SignalP"/>
    </source>
</evidence>
<proteinExistence type="predicted"/>
<evidence type="ECO:0000313" key="3">
    <source>
        <dbReference type="Proteomes" id="UP000019277"/>
    </source>
</evidence>
<dbReference type="eggNOG" id="ENOG5033YVI">
    <property type="taxonomic scope" value="Bacteria"/>
</dbReference>
<name>W7IPY8_9PSEU</name>
<comment type="caution">
    <text evidence="2">The sequence shown here is derived from an EMBL/GenBank/DDBJ whole genome shotgun (WGS) entry which is preliminary data.</text>
</comment>
<feature type="signal peptide" evidence="1">
    <location>
        <begin position="1"/>
        <end position="18"/>
    </location>
</feature>